<reference evidence="2" key="1">
    <citation type="submission" date="2024-07" db="EMBL/GenBank/DDBJ databases">
        <authorList>
            <person name="Yu S.T."/>
        </authorList>
    </citation>
    <scope>NUCLEOTIDE SEQUENCE</scope>
    <source>
        <strain evidence="2">R39</strain>
    </source>
</reference>
<protein>
    <submittedName>
        <fullName evidence="2">Uncharacterized protein</fullName>
    </submittedName>
</protein>
<evidence type="ECO:0000313" key="2">
    <source>
        <dbReference type="EMBL" id="XDQ41861.1"/>
    </source>
</evidence>
<dbReference type="AlphaFoldDB" id="A0AB39QHW8"/>
<accession>A0AB39QHW8</accession>
<feature type="region of interest" description="Disordered" evidence="1">
    <location>
        <begin position="42"/>
        <end position="74"/>
    </location>
</feature>
<gene>
    <name evidence="2" type="ORF">AB5J52_06025</name>
</gene>
<evidence type="ECO:0000256" key="1">
    <source>
        <dbReference type="SAM" id="MobiDB-lite"/>
    </source>
</evidence>
<dbReference type="EMBL" id="CP163441">
    <property type="protein sequence ID" value="XDQ41861.1"/>
    <property type="molecule type" value="Genomic_DNA"/>
</dbReference>
<name>A0AB39QHW8_9ACTN</name>
<proteinExistence type="predicted"/>
<organism evidence="2">
    <name type="scientific">Streptomyces sp. R39</name>
    <dbReference type="NCBI Taxonomy" id="3238631"/>
    <lineage>
        <taxon>Bacteria</taxon>
        <taxon>Bacillati</taxon>
        <taxon>Actinomycetota</taxon>
        <taxon>Actinomycetes</taxon>
        <taxon>Kitasatosporales</taxon>
        <taxon>Streptomycetaceae</taxon>
        <taxon>Streptomyces</taxon>
    </lineage>
</organism>
<dbReference type="RefSeq" id="WP_369221440.1">
    <property type="nucleotide sequence ID" value="NZ_CP163441.1"/>
</dbReference>
<sequence length="74" mass="7871">MLTAQISLGKDRRQDPVGVGDLLAEDATTGSRAAIISAPAMPALSKRGLTGHDDPIDQCPGGSRLSSSRRRWQR</sequence>